<dbReference type="PATRIC" id="fig|1121338.3.peg.2334"/>
<evidence type="ECO:0000259" key="2">
    <source>
        <dbReference type="Pfam" id="PF06054"/>
    </source>
</evidence>
<evidence type="ECO:0000259" key="1">
    <source>
        <dbReference type="Pfam" id="PF01396"/>
    </source>
</evidence>
<reference evidence="4 5" key="1">
    <citation type="submission" date="2016-02" db="EMBL/GenBank/DDBJ databases">
        <title>Genome sequence of Clostridium tepidiprofundi DSM 19306.</title>
        <authorList>
            <person name="Poehlein A."/>
            <person name="Daniel R."/>
        </authorList>
    </citation>
    <scope>NUCLEOTIDE SEQUENCE [LARGE SCALE GENOMIC DNA]</scope>
    <source>
        <strain evidence="4 5">DSM 19306</strain>
    </source>
</reference>
<dbReference type="Gene3D" id="3.30.65.10">
    <property type="entry name" value="Bacterial Topoisomerase I, domain 1"/>
    <property type="match status" value="1"/>
</dbReference>
<protein>
    <submittedName>
        <fullName evidence="4">DNA topoisomerase I/SWI domain fusion protein</fullName>
    </submittedName>
</protein>
<evidence type="ECO:0000259" key="3">
    <source>
        <dbReference type="Pfam" id="PF25169"/>
    </source>
</evidence>
<feature type="domain" description="DUF7830" evidence="3">
    <location>
        <begin position="8"/>
        <end position="78"/>
    </location>
</feature>
<feature type="domain" description="DNA topoisomerase type IA zn finger" evidence="1">
    <location>
        <begin position="401"/>
        <end position="432"/>
    </location>
</feature>
<sequence>METCLYKGKQICAYDVINANYALNYELKKEWKIAGKVGELLCEECGKEVQLKVNDPRKRVPHFAHKSKDDGCSFSNKSLRESEEHKKGKMILYHYFKEKYPDTNAKINYRFSNKRRADLYIEFNNSDKLAVEYQRTELDIIYWQEKHEEYKNLNINILWILSGKEEKLKLKEKQVEVTFFQQVMLNELDEVAVFLDVDNVKLILVKNMRYSAPYVSNNDFEELYIKSYNFNDITIHTNGKIECDFIDEYKKANERFTNYYAKKCLYEEKQRLLYKEQEKKRRIELLNKTAEQRVIQSKFENSEIKIKNKEEIKRYCNSNIPYKNRIKYALKGDKKSIECTAKYLREWGSSDDFKIITLICKYFYLKGSVEIKDTYGKILEKSGFGYSSLELQEKTVSELVCPICNGKLIERYGKFGSFVSCSNYPQCKFSFKI</sequence>
<feature type="domain" description="Competence protein CoiA nuclease-like" evidence="2">
    <location>
        <begin position="81"/>
        <end position="234"/>
    </location>
</feature>
<dbReference type="InterPro" id="IPR013498">
    <property type="entry name" value="Topo_IA_Znf"/>
</dbReference>
<dbReference type="AlphaFoldDB" id="A0A151AXF2"/>
<name>A0A151AXF2_9CLOT</name>
<dbReference type="InterPro" id="IPR010330">
    <property type="entry name" value="CoiA_nuc"/>
</dbReference>
<dbReference type="GO" id="GO:0003916">
    <property type="term" value="F:DNA topoisomerase activity"/>
    <property type="evidence" value="ECO:0007669"/>
    <property type="project" value="InterPro"/>
</dbReference>
<dbReference type="EMBL" id="LTBA01000039">
    <property type="protein sequence ID" value="KYH32222.1"/>
    <property type="molecule type" value="Genomic_DNA"/>
</dbReference>
<gene>
    <name evidence="4" type="ORF">CLTEP_22660</name>
</gene>
<dbReference type="InterPro" id="IPR057152">
    <property type="entry name" value="DUF7830"/>
</dbReference>
<keyword evidence="5" id="KW-1185">Reference proteome</keyword>
<organism evidence="4 5">
    <name type="scientific">Clostridium tepidiprofundi DSM 19306</name>
    <dbReference type="NCBI Taxonomy" id="1121338"/>
    <lineage>
        <taxon>Bacteria</taxon>
        <taxon>Bacillati</taxon>
        <taxon>Bacillota</taxon>
        <taxon>Clostridia</taxon>
        <taxon>Eubacteriales</taxon>
        <taxon>Clostridiaceae</taxon>
        <taxon>Clostridium</taxon>
    </lineage>
</organism>
<dbReference type="SUPFAM" id="SSF57783">
    <property type="entry name" value="Zinc beta-ribbon"/>
    <property type="match status" value="1"/>
</dbReference>
<proteinExistence type="predicted"/>
<keyword evidence="4" id="KW-0413">Isomerase</keyword>
<dbReference type="Proteomes" id="UP000075531">
    <property type="component" value="Unassembled WGS sequence"/>
</dbReference>
<dbReference type="Pfam" id="PF25169">
    <property type="entry name" value="DUF7830"/>
    <property type="match status" value="1"/>
</dbReference>
<evidence type="ECO:0000313" key="5">
    <source>
        <dbReference type="Proteomes" id="UP000075531"/>
    </source>
</evidence>
<dbReference type="GO" id="GO:0005694">
    <property type="term" value="C:chromosome"/>
    <property type="evidence" value="ECO:0007669"/>
    <property type="project" value="InterPro"/>
</dbReference>
<dbReference type="STRING" id="1121338.CLTEP_22660"/>
<evidence type="ECO:0000313" key="4">
    <source>
        <dbReference type="EMBL" id="KYH32222.1"/>
    </source>
</evidence>
<dbReference type="RefSeq" id="WP_066826721.1">
    <property type="nucleotide sequence ID" value="NZ_LTBA01000039.1"/>
</dbReference>
<dbReference type="Pfam" id="PF06054">
    <property type="entry name" value="CoiA_nuc"/>
    <property type="match status" value="1"/>
</dbReference>
<dbReference type="GO" id="GO:0003677">
    <property type="term" value="F:DNA binding"/>
    <property type="evidence" value="ECO:0007669"/>
    <property type="project" value="InterPro"/>
</dbReference>
<accession>A0A151AXF2</accession>
<dbReference type="GO" id="GO:0006265">
    <property type="term" value="P:DNA topological change"/>
    <property type="evidence" value="ECO:0007669"/>
    <property type="project" value="InterPro"/>
</dbReference>
<dbReference type="OrthoDB" id="1937213at2"/>
<comment type="caution">
    <text evidence="4">The sequence shown here is derived from an EMBL/GenBank/DDBJ whole genome shotgun (WGS) entry which is preliminary data.</text>
</comment>
<dbReference type="Pfam" id="PF01396">
    <property type="entry name" value="Zn_ribbon_Top1"/>
    <property type="match status" value="1"/>
</dbReference>